<dbReference type="InterPro" id="IPR027417">
    <property type="entry name" value="P-loop_NTPase"/>
</dbReference>
<sequence>MSKKVYTIEHAYKICKMDRMRKNGHLPACLWFTGLSGSGKSTLANLVEQELYSNGFLTYSLDGDNIRKGLNKDLDFTESARAENMRRIGEVSKILCDAGVIVLAAFVSPLKKHRRMLREVIGENFVEIFVDTPIEICEQRDIKGLYQKARAGEISNFTGISSPFERPEHPDIHIVTQEETIDESVHKILNYIIPKIKIN</sequence>
<dbReference type="NCBIfam" id="TIGR00455">
    <property type="entry name" value="apsK"/>
    <property type="match status" value="1"/>
</dbReference>
<evidence type="ECO:0000256" key="6">
    <source>
        <dbReference type="HAMAP-Rule" id="MF_00065"/>
    </source>
</evidence>
<comment type="caution">
    <text evidence="9">The sequence shown here is derived from an EMBL/GenBank/DDBJ whole genome shotgun (WGS) entry which is preliminary data.</text>
</comment>
<comment type="similarity">
    <text evidence="6 7">Belongs to the APS kinase family.</text>
</comment>
<keyword evidence="10" id="KW-1185">Reference proteome</keyword>
<organism evidence="9 10">
    <name type="scientific">Danxiaibacter flavus</name>
    <dbReference type="NCBI Taxonomy" id="3049108"/>
    <lineage>
        <taxon>Bacteria</taxon>
        <taxon>Pseudomonadati</taxon>
        <taxon>Bacteroidota</taxon>
        <taxon>Chitinophagia</taxon>
        <taxon>Chitinophagales</taxon>
        <taxon>Chitinophagaceae</taxon>
        <taxon>Danxiaibacter</taxon>
    </lineage>
</organism>
<dbReference type="NCBIfam" id="NF003013">
    <property type="entry name" value="PRK03846.1"/>
    <property type="match status" value="1"/>
</dbReference>
<keyword evidence="6 7" id="KW-0418">Kinase</keyword>
<evidence type="ECO:0000313" key="10">
    <source>
        <dbReference type="Proteomes" id="UP001560573"/>
    </source>
</evidence>
<keyword evidence="5 6" id="KW-0067">ATP-binding</keyword>
<dbReference type="RefSeq" id="WP_369327392.1">
    <property type="nucleotide sequence ID" value="NZ_JAULBC010000001.1"/>
</dbReference>
<comment type="pathway">
    <text evidence="6 7">Sulfur metabolism; hydrogen sulfide biosynthesis; sulfite from sulfate: step 2/3.</text>
</comment>
<evidence type="ECO:0000259" key="8">
    <source>
        <dbReference type="Pfam" id="PF01583"/>
    </source>
</evidence>
<evidence type="ECO:0000256" key="3">
    <source>
        <dbReference type="ARBA" id="ARBA00022679"/>
    </source>
</evidence>
<protein>
    <recommendedName>
        <fullName evidence="2 6">Adenylyl-sulfate kinase</fullName>
        <ecNumber evidence="2 6">2.7.1.25</ecNumber>
    </recommendedName>
    <alternativeName>
        <fullName evidence="6">APS kinase</fullName>
    </alternativeName>
    <alternativeName>
        <fullName evidence="6">ATP adenosine-5'-phosphosulfate 3'-phosphotransferase</fullName>
    </alternativeName>
    <alternativeName>
        <fullName evidence="6">Adenosine-5'-phosphosulfate kinase</fullName>
    </alternativeName>
</protein>
<comment type="function">
    <text evidence="6 7">Catalyzes the synthesis of activated sulfate.</text>
</comment>
<dbReference type="PANTHER" id="PTHR42700:SF3">
    <property type="entry name" value="BIFUNCTIONAL SAT_APS KINASE-RELATED"/>
    <property type="match status" value="1"/>
</dbReference>
<evidence type="ECO:0000256" key="2">
    <source>
        <dbReference type="ARBA" id="ARBA00012121"/>
    </source>
</evidence>
<gene>
    <name evidence="6 9" type="primary">cysC</name>
    <name evidence="9" type="ORF">QTN47_00770</name>
</gene>
<dbReference type="SUPFAM" id="SSF52540">
    <property type="entry name" value="P-loop containing nucleoside triphosphate hydrolases"/>
    <property type="match status" value="1"/>
</dbReference>
<dbReference type="Gene3D" id="3.40.50.300">
    <property type="entry name" value="P-loop containing nucleotide triphosphate hydrolases"/>
    <property type="match status" value="1"/>
</dbReference>
<evidence type="ECO:0000313" key="9">
    <source>
        <dbReference type="EMBL" id="MEX6686003.1"/>
    </source>
</evidence>
<dbReference type="CDD" id="cd02027">
    <property type="entry name" value="APSK"/>
    <property type="match status" value="1"/>
</dbReference>
<evidence type="ECO:0000256" key="5">
    <source>
        <dbReference type="ARBA" id="ARBA00022840"/>
    </source>
</evidence>
<dbReference type="InterPro" id="IPR050512">
    <property type="entry name" value="Sulf_AdTrans/APS_kinase"/>
</dbReference>
<feature type="binding site" evidence="6">
    <location>
        <begin position="34"/>
        <end position="41"/>
    </location>
    <ligand>
        <name>ATP</name>
        <dbReference type="ChEBI" id="CHEBI:30616"/>
    </ligand>
</feature>
<dbReference type="EC" id="2.7.1.25" evidence="2 6"/>
<feature type="domain" description="APS kinase" evidence="8">
    <location>
        <begin position="28"/>
        <end position="174"/>
    </location>
</feature>
<dbReference type="InterPro" id="IPR059117">
    <property type="entry name" value="APS_kinase_dom"/>
</dbReference>
<proteinExistence type="inferred from homology"/>
<dbReference type="PANTHER" id="PTHR42700">
    <property type="entry name" value="SULFATE ADENYLYLTRANSFERASE"/>
    <property type="match status" value="1"/>
</dbReference>
<reference evidence="9 10" key="1">
    <citation type="submission" date="2023-07" db="EMBL/GenBank/DDBJ databases">
        <authorList>
            <person name="Lian W.-H."/>
        </authorList>
    </citation>
    <scope>NUCLEOTIDE SEQUENCE [LARGE SCALE GENOMIC DNA]</scope>
    <source>
        <strain evidence="9 10">SYSU DXS3180</strain>
    </source>
</reference>
<comment type="catalytic activity">
    <reaction evidence="1 6 7">
        <text>adenosine 5'-phosphosulfate + ATP = 3'-phosphoadenylyl sulfate + ADP + H(+)</text>
        <dbReference type="Rhea" id="RHEA:24152"/>
        <dbReference type="ChEBI" id="CHEBI:15378"/>
        <dbReference type="ChEBI" id="CHEBI:30616"/>
        <dbReference type="ChEBI" id="CHEBI:58243"/>
        <dbReference type="ChEBI" id="CHEBI:58339"/>
        <dbReference type="ChEBI" id="CHEBI:456216"/>
        <dbReference type="EC" id="2.7.1.25"/>
    </reaction>
</comment>
<keyword evidence="3 6" id="KW-0808">Transferase</keyword>
<dbReference type="GO" id="GO:0004020">
    <property type="term" value="F:adenylylsulfate kinase activity"/>
    <property type="evidence" value="ECO:0007669"/>
    <property type="project" value="UniProtKB-EC"/>
</dbReference>
<feature type="active site" description="Phosphoserine intermediate" evidence="6">
    <location>
        <position position="108"/>
    </location>
</feature>
<name>A0ABV3Z822_9BACT</name>
<evidence type="ECO:0000256" key="4">
    <source>
        <dbReference type="ARBA" id="ARBA00022741"/>
    </source>
</evidence>
<dbReference type="Proteomes" id="UP001560573">
    <property type="component" value="Unassembled WGS sequence"/>
</dbReference>
<evidence type="ECO:0000256" key="1">
    <source>
        <dbReference type="ARBA" id="ARBA00001823"/>
    </source>
</evidence>
<dbReference type="InterPro" id="IPR002891">
    <property type="entry name" value="APS"/>
</dbReference>
<keyword evidence="4 6" id="KW-0547">Nucleotide-binding</keyword>
<accession>A0ABV3Z822</accession>
<keyword evidence="6" id="KW-0597">Phosphoprotein</keyword>
<evidence type="ECO:0000256" key="7">
    <source>
        <dbReference type="RuleBase" id="RU004347"/>
    </source>
</evidence>
<dbReference type="EMBL" id="JAULBC010000001">
    <property type="protein sequence ID" value="MEX6686003.1"/>
    <property type="molecule type" value="Genomic_DNA"/>
</dbReference>
<dbReference type="HAMAP" id="MF_00065">
    <property type="entry name" value="Adenylyl_sulf_kinase"/>
    <property type="match status" value="1"/>
</dbReference>
<dbReference type="Pfam" id="PF01583">
    <property type="entry name" value="APS_kinase"/>
    <property type="match status" value="1"/>
</dbReference>